<dbReference type="EMBL" id="JANYMP010000026">
    <property type="protein sequence ID" value="MCS7482755.1"/>
    <property type="molecule type" value="Genomic_DNA"/>
</dbReference>
<feature type="chain" id="PRO_5040848695" description="Secreted protein" evidence="1">
    <location>
        <begin position="18"/>
        <end position="159"/>
    </location>
</feature>
<proteinExistence type="predicted"/>
<evidence type="ECO:0000313" key="2">
    <source>
        <dbReference type="EMBL" id="MCS7482755.1"/>
    </source>
</evidence>
<evidence type="ECO:0000313" key="3">
    <source>
        <dbReference type="Proteomes" id="UP001141259"/>
    </source>
</evidence>
<dbReference type="RefSeq" id="WP_259628219.1">
    <property type="nucleotide sequence ID" value="NZ_JANYMP010000026.1"/>
</dbReference>
<dbReference type="AlphaFoldDB" id="A0A9X2VTT4"/>
<organism evidence="2 3">
    <name type="scientific">Umezawaea endophytica</name>
    <dbReference type="NCBI Taxonomy" id="1654476"/>
    <lineage>
        <taxon>Bacteria</taxon>
        <taxon>Bacillati</taxon>
        <taxon>Actinomycetota</taxon>
        <taxon>Actinomycetes</taxon>
        <taxon>Pseudonocardiales</taxon>
        <taxon>Pseudonocardiaceae</taxon>
        <taxon>Umezawaea</taxon>
    </lineage>
</organism>
<protein>
    <recommendedName>
        <fullName evidence="4">Secreted protein</fullName>
    </recommendedName>
</protein>
<keyword evidence="1" id="KW-0732">Signal</keyword>
<dbReference type="PROSITE" id="PS51257">
    <property type="entry name" value="PROKAR_LIPOPROTEIN"/>
    <property type="match status" value="1"/>
</dbReference>
<reference evidence="2" key="1">
    <citation type="submission" date="2022-08" db="EMBL/GenBank/DDBJ databases">
        <authorList>
            <person name="Tistechok S."/>
            <person name="Samborskyy M."/>
            <person name="Roman I."/>
        </authorList>
    </citation>
    <scope>NUCLEOTIDE SEQUENCE</scope>
    <source>
        <strain evidence="2">DSM 103496</strain>
    </source>
</reference>
<name>A0A9X2VTT4_9PSEU</name>
<sequence>MRIIAVIASLLALCGCAAEPKACTLIGTRVGIGLDVDLPGVKSATLEVCWGGKCTKPAVTLTPATTNGRETCTGTAPTDTCGVSVVPTGGMIGFAEVVGLPSEPVTVTLTLADSAGAVVLDEDLTVTPKQTYPNGPDCGGGGAQAGLVVSAAGVVTERA</sequence>
<gene>
    <name evidence="2" type="ORF">NZH93_38415</name>
</gene>
<comment type="caution">
    <text evidence="2">The sequence shown here is derived from an EMBL/GenBank/DDBJ whole genome shotgun (WGS) entry which is preliminary data.</text>
</comment>
<keyword evidence="3" id="KW-1185">Reference proteome</keyword>
<feature type="signal peptide" evidence="1">
    <location>
        <begin position="1"/>
        <end position="17"/>
    </location>
</feature>
<accession>A0A9X2VTT4</accession>
<evidence type="ECO:0008006" key="4">
    <source>
        <dbReference type="Google" id="ProtNLM"/>
    </source>
</evidence>
<evidence type="ECO:0000256" key="1">
    <source>
        <dbReference type="SAM" id="SignalP"/>
    </source>
</evidence>
<dbReference type="Proteomes" id="UP001141259">
    <property type="component" value="Unassembled WGS sequence"/>
</dbReference>